<evidence type="ECO:0000313" key="1">
    <source>
        <dbReference type="EMBL" id="KAJ7100069.1"/>
    </source>
</evidence>
<evidence type="ECO:0000313" key="2">
    <source>
        <dbReference type="Proteomes" id="UP001222325"/>
    </source>
</evidence>
<organism evidence="1 2">
    <name type="scientific">Mycena belliarum</name>
    <dbReference type="NCBI Taxonomy" id="1033014"/>
    <lineage>
        <taxon>Eukaryota</taxon>
        <taxon>Fungi</taxon>
        <taxon>Dikarya</taxon>
        <taxon>Basidiomycota</taxon>
        <taxon>Agaricomycotina</taxon>
        <taxon>Agaricomycetes</taxon>
        <taxon>Agaricomycetidae</taxon>
        <taxon>Agaricales</taxon>
        <taxon>Marasmiineae</taxon>
        <taxon>Mycenaceae</taxon>
        <taxon>Mycena</taxon>
    </lineage>
</organism>
<protein>
    <submittedName>
        <fullName evidence="1">Uncharacterized protein</fullName>
    </submittedName>
</protein>
<name>A0AAD6UGY8_9AGAR</name>
<accession>A0AAD6UGY8</accession>
<gene>
    <name evidence="1" type="ORF">B0H15DRAFT_944446</name>
</gene>
<sequence length="435" mass="48533">MENIPSEVQSEIIAAALDYSETPWVLAERRRDIALISRIFHTAVYSNPRHWARLLVIRLSKSAYIDFCLQKAQQAHLTVVLDTDYYSDRAIGRGGLTHRTLPEFAAFLALHIRPSFGRVVRLRIKVPDQDAADVLLVQMREWEPVVLRYLQVDVQRPGNTETVLPELWPNSPCLTLMRLDGAAVGGGPFIFRTLTKLQLHDIWSQAGITWAELRRLFVELWGLRELSLLTVTCLTDTPHLPVTLPLLTHLVVDFALDACGEVTALIDAPMLQQFDLSISGHASTPVTIASCAAFLNRARRITVSVAPATAENWNLILRATKHVVEFDGRHGDAGFLAAVRSCMLEGILVLPHLRVVMHPGPVTPDTVHEILQLLLARAGDSPAKLVTPPSDGIFSNNWCTWTREDGVLVSVTSPFESYLEAPWYPTPWFSEINIA</sequence>
<comment type="caution">
    <text evidence="1">The sequence shown here is derived from an EMBL/GenBank/DDBJ whole genome shotgun (WGS) entry which is preliminary data.</text>
</comment>
<proteinExistence type="predicted"/>
<reference evidence="1" key="1">
    <citation type="submission" date="2023-03" db="EMBL/GenBank/DDBJ databases">
        <title>Massive genome expansion in bonnet fungi (Mycena s.s.) driven by repeated elements and novel gene families across ecological guilds.</title>
        <authorList>
            <consortium name="Lawrence Berkeley National Laboratory"/>
            <person name="Harder C.B."/>
            <person name="Miyauchi S."/>
            <person name="Viragh M."/>
            <person name="Kuo A."/>
            <person name="Thoen E."/>
            <person name="Andreopoulos B."/>
            <person name="Lu D."/>
            <person name="Skrede I."/>
            <person name="Drula E."/>
            <person name="Henrissat B."/>
            <person name="Morin E."/>
            <person name="Kohler A."/>
            <person name="Barry K."/>
            <person name="LaButti K."/>
            <person name="Morin E."/>
            <person name="Salamov A."/>
            <person name="Lipzen A."/>
            <person name="Mereny Z."/>
            <person name="Hegedus B."/>
            <person name="Baldrian P."/>
            <person name="Stursova M."/>
            <person name="Weitz H."/>
            <person name="Taylor A."/>
            <person name="Grigoriev I.V."/>
            <person name="Nagy L.G."/>
            <person name="Martin F."/>
            <person name="Kauserud H."/>
        </authorList>
    </citation>
    <scope>NUCLEOTIDE SEQUENCE</scope>
    <source>
        <strain evidence="1">CBHHK173m</strain>
    </source>
</reference>
<keyword evidence="2" id="KW-1185">Reference proteome</keyword>
<dbReference type="Proteomes" id="UP001222325">
    <property type="component" value="Unassembled WGS sequence"/>
</dbReference>
<dbReference type="EMBL" id="JARJCN010000006">
    <property type="protein sequence ID" value="KAJ7100069.1"/>
    <property type="molecule type" value="Genomic_DNA"/>
</dbReference>
<dbReference type="AlphaFoldDB" id="A0AAD6UGY8"/>